<evidence type="ECO:0000256" key="1">
    <source>
        <dbReference type="ARBA" id="ARBA00008061"/>
    </source>
</evidence>
<keyword evidence="2" id="KW-0378">Hydrolase</keyword>
<feature type="region of interest" description="Disordered" evidence="4">
    <location>
        <begin position="562"/>
        <end position="582"/>
    </location>
</feature>
<dbReference type="FunFam" id="3.90.400.10:FF:000002">
    <property type="entry name" value="Sucrose isomerase"/>
    <property type="match status" value="1"/>
</dbReference>
<dbReference type="Proteomes" id="UP000070505">
    <property type="component" value="Unassembled WGS sequence"/>
</dbReference>
<dbReference type="CDD" id="cd11333">
    <property type="entry name" value="AmyAc_SI_OligoGlu_DGase"/>
    <property type="match status" value="1"/>
</dbReference>
<name>A0A135ZC44_GARVA</name>
<dbReference type="Gene3D" id="2.60.40.1180">
    <property type="entry name" value="Golgi alpha-mannosidase II"/>
    <property type="match status" value="1"/>
</dbReference>
<dbReference type="PATRIC" id="fig|2702.101.peg.31"/>
<evidence type="ECO:0000259" key="5">
    <source>
        <dbReference type="SMART" id="SM00642"/>
    </source>
</evidence>
<dbReference type="SUPFAM" id="SSF51445">
    <property type="entry name" value="(Trans)glycosidases"/>
    <property type="match status" value="1"/>
</dbReference>
<evidence type="ECO:0000256" key="4">
    <source>
        <dbReference type="SAM" id="MobiDB-lite"/>
    </source>
</evidence>
<proteinExistence type="inferred from homology"/>
<dbReference type="PANTHER" id="PTHR10357:SF179">
    <property type="entry name" value="NEUTRAL AND BASIC AMINO ACID TRANSPORT PROTEIN RBAT"/>
    <property type="match status" value="1"/>
</dbReference>
<dbReference type="PANTHER" id="PTHR10357">
    <property type="entry name" value="ALPHA-AMYLASE FAMILY MEMBER"/>
    <property type="match status" value="1"/>
</dbReference>
<evidence type="ECO:0000313" key="7">
    <source>
        <dbReference type="Proteomes" id="UP000070505"/>
    </source>
</evidence>
<organism evidence="6 7">
    <name type="scientific">Gardnerella vaginalis</name>
    <dbReference type="NCBI Taxonomy" id="2702"/>
    <lineage>
        <taxon>Bacteria</taxon>
        <taxon>Bacillati</taxon>
        <taxon>Actinomycetota</taxon>
        <taxon>Actinomycetes</taxon>
        <taxon>Bifidobacteriales</taxon>
        <taxon>Bifidobacteriaceae</taxon>
        <taxon>Gardnerella</taxon>
    </lineage>
</organism>
<accession>A0A135ZC44</accession>
<comment type="similarity">
    <text evidence="1">Belongs to the glycosyl hydrolase 13 family.</text>
</comment>
<dbReference type="GO" id="GO:0009313">
    <property type="term" value="P:oligosaccharide catabolic process"/>
    <property type="evidence" value="ECO:0007669"/>
    <property type="project" value="TreeGrafter"/>
</dbReference>
<evidence type="ECO:0000313" key="6">
    <source>
        <dbReference type="EMBL" id="KXI19231.1"/>
    </source>
</evidence>
<dbReference type="FunFam" id="3.20.20.80:FF:000064">
    <property type="entry name" value="Oligo-1,6-glucosidase"/>
    <property type="match status" value="2"/>
</dbReference>
<feature type="compositionally biased region" description="Low complexity" evidence="4">
    <location>
        <begin position="562"/>
        <end position="578"/>
    </location>
</feature>
<evidence type="ECO:0000256" key="2">
    <source>
        <dbReference type="ARBA" id="ARBA00022801"/>
    </source>
</evidence>
<comment type="caution">
    <text evidence="6">The sequence shown here is derived from an EMBL/GenBank/DDBJ whole genome shotgun (WGS) entry which is preliminary data.</text>
</comment>
<reference evidence="7" key="1">
    <citation type="submission" date="2016-02" db="EMBL/GenBank/DDBJ databases">
        <authorList>
            <person name="Mitreva M."/>
            <person name="Pepin K.H."/>
            <person name="Mihindukulasuriya K.A."/>
            <person name="Fulton R."/>
            <person name="Fronick C."/>
            <person name="O'Laughlin M."/>
            <person name="Miner T."/>
            <person name="Herter B."/>
            <person name="Rosa B.A."/>
            <person name="Cordes M."/>
            <person name="Tomlinson C."/>
            <person name="Wollam A."/>
            <person name="Palsikar V.B."/>
            <person name="Mardis E.R."/>
            <person name="Wilson R.K."/>
        </authorList>
    </citation>
    <scope>NUCLEOTIDE SEQUENCE [LARGE SCALE GENOMIC DNA]</scope>
    <source>
        <strain evidence="7">CMW7778B</strain>
    </source>
</reference>
<sequence>MTTFDRVNLPQSVRTNGATPNPWWANAVVYQIYPRSFQDTNGDGIGDLKGITSRLDYLADLGVDVLWLSPVYKSPQDDNGYDISDYQNIDPLFGSLEDMDELLAGAHERGLKVVMDLVVNHTSDEHAWFQASRDASSDYADWYWWRPARKGCVPGEPDAEPNKWGSYFGGSAWTYDPKRGEYYLHQYSPKQPDLNWENPSVRSAIYKMMNWWMDRGIDGFRMDVITQISKHVDSEGRLPGEDGCQIEDLQAGADGYSSPFPFCSDGPRLDEFLREMRAKVFEGREGFLTVGEAPGISANRNTYITDPAHSELDMLFLFNHVDIDCENGTKWNPVPLKLTALKRVMAEQQHAVADSGWASLFFNNHDQPRALSRWGSESSDEMRVRSAKAIAMLLHMHRGTPYVYQGEEIGMTNAHFTRLEQYRDLEALNMFKQRVEEAHIQSAESMMDALAKRGRDNSRTPMQWNASKYAGFMPFNVQLVNNAEPWISVNPNYVDINAAEQMEDSDSVYAFYKYLIALRHSEPIVSAGSWNLVDADDECVYAFVRELKSDCEKQEDFVVDSVDSSADSASDPTDFASDSAEKVSEKSSVCSTERMLVMVNMTESTVPIPTESAQLLQNRALGRFTENDVLLATYDVNHALNSVKNGTISPWEGIAVILQ</sequence>
<feature type="domain" description="Glycosyl hydrolase family 13 catalytic" evidence="5">
    <location>
        <begin position="31"/>
        <end position="459"/>
    </location>
</feature>
<dbReference type="AlphaFoldDB" id="A0A135ZC44"/>
<dbReference type="GO" id="GO:0004556">
    <property type="term" value="F:alpha-amylase activity"/>
    <property type="evidence" value="ECO:0007669"/>
    <property type="project" value="TreeGrafter"/>
</dbReference>
<keyword evidence="3" id="KW-0326">Glycosidase</keyword>
<dbReference type="SMART" id="SM00642">
    <property type="entry name" value="Aamy"/>
    <property type="match status" value="1"/>
</dbReference>
<dbReference type="EMBL" id="LSRC01000001">
    <property type="protein sequence ID" value="KXI19231.1"/>
    <property type="molecule type" value="Genomic_DNA"/>
</dbReference>
<dbReference type="Pfam" id="PF00128">
    <property type="entry name" value="Alpha-amylase"/>
    <property type="match status" value="1"/>
</dbReference>
<dbReference type="InterPro" id="IPR017853">
    <property type="entry name" value="GH"/>
</dbReference>
<dbReference type="InterPro" id="IPR006047">
    <property type="entry name" value="GH13_cat_dom"/>
</dbReference>
<dbReference type="Gene3D" id="3.90.400.10">
    <property type="entry name" value="Oligo-1,6-glucosidase, Domain 2"/>
    <property type="match status" value="1"/>
</dbReference>
<protein>
    <submittedName>
        <fullName evidence="6">Alpha amylase, catalytic domain protein</fullName>
    </submittedName>
</protein>
<dbReference type="RefSeq" id="WP_075522987.1">
    <property type="nucleotide sequence ID" value="NZ_KQ961847.1"/>
</dbReference>
<dbReference type="InterPro" id="IPR045857">
    <property type="entry name" value="O16G_dom_2"/>
</dbReference>
<evidence type="ECO:0000256" key="3">
    <source>
        <dbReference type="ARBA" id="ARBA00023295"/>
    </source>
</evidence>
<dbReference type="NCBIfam" id="NF008183">
    <property type="entry name" value="PRK10933.1"/>
    <property type="match status" value="1"/>
</dbReference>
<dbReference type="Gene3D" id="3.20.20.80">
    <property type="entry name" value="Glycosidases"/>
    <property type="match status" value="1"/>
</dbReference>
<gene>
    <name evidence="6" type="ORF">HMPREF3230_00030</name>
</gene>
<dbReference type="InterPro" id="IPR013780">
    <property type="entry name" value="Glyco_hydro_b"/>
</dbReference>